<evidence type="ECO:0000256" key="1">
    <source>
        <dbReference type="ARBA" id="ARBA00022723"/>
    </source>
</evidence>
<dbReference type="GO" id="GO:0016567">
    <property type="term" value="P:protein ubiquitination"/>
    <property type="evidence" value="ECO:0007669"/>
    <property type="project" value="TreeGrafter"/>
</dbReference>
<dbReference type="Pfam" id="PF11708">
    <property type="entry name" value="Slu7"/>
    <property type="match status" value="1"/>
</dbReference>
<feature type="region of interest" description="Disordered" evidence="5">
    <location>
        <begin position="305"/>
        <end position="336"/>
    </location>
</feature>
<dbReference type="GO" id="GO:0008270">
    <property type="term" value="F:zinc ion binding"/>
    <property type="evidence" value="ECO:0007669"/>
    <property type="project" value="UniProtKB-KW"/>
</dbReference>
<dbReference type="Gene3D" id="3.30.40.10">
    <property type="entry name" value="Zinc/RING finger domain, C3HC4 (zinc finger)"/>
    <property type="match status" value="1"/>
</dbReference>
<keyword evidence="2 4" id="KW-0863">Zinc-finger</keyword>
<dbReference type="InterPro" id="IPR013083">
    <property type="entry name" value="Znf_RING/FYVE/PHD"/>
</dbReference>
<feature type="domain" description="RING-type" evidence="6">
    <location>
        <begin position="38"/>
        <end position="84"/>
    </location>
</feature>
<reference evidence="7" key="1">
    <citation type="submission" date="2023-10" db="EMBL/GenBank/DDBJ databases">
        <title>Genome assembly of Pristionchus species.</title>
        <authorList>
            <person name="Yoshida K."/>
            <person name="Sommer R.J."/>
        </authorList>
    </citation>
    <scope>NUCLEOTIDE SEQUENCE</scope>
    <source>
        <strain evidence="7">RS5133</strain>
    </source>
</reference>
<feature type="region of interest" description="Disordered" evidence="5">
    <location>
        <begin position="210"/>
        <end position="249"/>
    </location>
</feature>
<keyword evidence="3" id="KW-0862">Zinc</keyword>
<comment type="caution">
    <text evidence="7">The sequence shown here is derived from an EMBL/GenBank/DDBJ whole genome shotgun (WGS) entry which is preliminary data.</text>
</comment>
<dbReference type="EMBL" id="BTSY01000006">
    <property type="protein sequence ID" value="GMT32223.1"/>
    <property type="molecule type" value="Genomic_DNA"/>
</dbReference>
<evidence type="ECO:0000313" key="7">
    <source>
        <dbReference type="EMBL" id="GMT32223.1"/>
    </source>
</evidence>
<dbReference type="GO" id="GO:0061630">
    <property type="term" value="F:ubiquitin protein ligase activity"/>
    <property type="evidence" value="ECO:0007669"/>
    <property type="project" value="TreeGrafter"/>
</dbReference>
<dbReference type="PANTHER" id="PTHR45969">
    <property type="entry name" value="RING ZINC FINGER PROTEIN-RELATED"/>
    <property type="match status" value="1"/>
</dbReference>
<evidence type="ECO:0000313" key="8">
    <source>
        <dbReference type="Proteomes" id="UP001432322"/>
    </source>
</evidence>
<evidence type="ECO:0000259" key="6">
    <source>
        <dbReference type="PROSITE" id="PS50089"/>
    </source>
</evidence>
<dbReference type="AlphaFoldDB" id="A0AAV5WLC3"/>
<feature type="non-terminal residue" evidence="7">
    <location>
        <position position="1"/>
    </location>
</feature>
<accession>A0AAV5WLC3</accession>
<feature type="compositionally biased region" description="Basic and acidic residues" evidence="5">
    <location>
        <begin position="220"/>
        <end position="229"/>
    </location>
</feature>
<proteinExistence type="predicted"/>
<sequence length="336" mass="38231">PLDRSAAAAATPISRVRQQRVPIPFRGTPLREDAEAWCPVCLDDLAAKRVMTLQPCRHELHRTCGLLWLETREDWTSASCPMCRTRVRGMKDHKGAAMTPVVPLGSTGQPTWGYACTPFTINQLLRSTELRLEECTQQESAAAAAGVCGPEYMRDFAEEKERLTERTRILEQLRERVVNREDADDGAPQADLQRDRRLLEMLQTQEEQLRQMQQAPPIEAVRRPVERVASHSRRPLPSTAVSRPSSRCSREELQLLQELQELQLSLRPSRSSRPPRWNGYDNAAYSEVIKDHEKQEEVRKMIKAEKAKEKKAAEEAAAKEKEEKEGASADEKTEEK</sequence>
<keyword evidence="8" id="KW-1185">Reference proteome</keyword>
<dbReference type="InterPro" id="IPR001841">
    <property type="entry name" value="Znf_RING"/>
</dbReference>
<gene>
    <name evidence="7" type="ORF">PFISCL1PPCAC_23520</name>
</gene>
<protein>
    <recommendedName>
        <fullName evidence="6">RING-type domain-containing protein</fullName>
    </recommendedName>
</protein>
<organism evidence="7 8">
    <name type="scientific">Pristionchus fissidentatus</name>
    <dbReference type="NCBI Taxonomy" id="1538716"/>
    <lineage>
        <taxon>Eukaryota</taxon>
        <taxon>Metazoa</taxon>
        <taxon>Ecdysozoa</taxon>
        <taxon>Nematoda</taxon>
        <taxon>Chromadorea</taxon>
        <taxon>Rhabditida</taxon>
        <taxon>Rhabditina</taxon>
        <taxon>Diplogasteromorpha</taxon>
        <taxon>Diplogasteroidea</taxon>
        <taxon>Neodiplogasteridae</taxon>
        <taxon>Pristionchus</taxon>
    </lineage>
</organism>
<evidence type="ECO:0000256" key="4">
    <source>
        <dbReference type="PROSITE-ProRule" id="PRU00175"/>
    </source>
</evidence>
<dbReference type="SMART" id="SM00184">
    <property type="entry name" value="RING"/>
    <property type="match status" value="1"/>
</dbReference>
<dbReference type="Proteomes" id="UP001432322">
    <property type="component" value="Unassembled WGS sequence"/>
</dbReference>
<evidence type="ECO:0000256" key="3">
    <source>
        <dbReference type="ARBA" id="ARBA00022833"/>
    </source>
</evidence>
<keyword evidence="1" id="KW-0479">Metal-binding</keyword>
<dbReference type="SUPFAM" id="SSF57850">
    <property type="entry name" value="RING/U-box"/>
    <property type="match status" value="1"/>
</dbReference>
<dbReference type="InterPro" id="IPR021715">
    <property type="entry name" value="Slu7_dom"/>
</dbReference>
<dbReference type="PANTHER" id="PTHR45969:SF69">
    <property type="entry name" value="FINGER DOMAIN PROTEIN, PUTATIVE (AFU_ORTHOLOGUE AFUA_3G12190)-RELATED"/>
    <property type="match status" value="1"/>
</dbReference>
<dbReference type="PROSITE" id="PS50089">
    <property type="entry name" value="ZF_RING_2"/>
    <property type="match status" value="1"/>
</dbReference>
<dbReference type="Pfam" id="PF13639">
    <property type="entry name" value="zf-RING_2"/>
    <property type="match status" value="1"/>
</dbReference>
<evidence type="ECO:0000256" key="5">
    <source>
        <dbReference type="SAM" id="MobiDB-lite"/>
    </source>
</evidence>
<feature type="non-terminal residue" evidence="7">
    <location>
        <position position="336"/>
    </location>
</feature>
<name>A0AAV5WLC3_9BILA</name>
<evidence type="ECO:0000256" key="2">
    <source>
        <dbReference type="ARBA" id="ARBA00022771"/>
    </source>
</evidence>